<feature type="compositionally biased region" description="Polar residues" evidence="1">
    <location>
        <begin position="102"/>
        <end position="123"/>
    </location>
</feature>
<reference evidence="2" key="1">
    <citation type="journal article" date="2020" name="Stud. Mycol.">
        <title>101 Dothideomycetes genomes: a test case for predicting lifestyles and emergence of pathogens.</title>
        <authorList>
            <person name="Haridas S."/>
            <person name="Albert R."/>
            <person name="Binder M."/>
            <person name="Bloem J."/>
            <person name="Labutti K."/>
            <person name="Salamov A."/>
            <person name="Andreopoulos B."/>
            <person name="Baker S."/>
            <person name="Barry K."/>
            <person name="Bills G."/>
            <person name="Bluhm B."/>
            <person name="Cannon C."/>
            <person name="Castanera R."/>
            <person name="Culley D."/>
            <person name="Daum C."/>
            <person name="Ezra D."/>
            <person name="Gonzalez J."/>
            <person name="Henrissat B."/>
            <person name="Kuo A."/>
            <person name="Liang C."/>
            <person name="Lipzen A."/>
            <person name="Lutzoni F."/>
            <person name="Magnuson J."/>
            <person name="Mondo S."/>
            <person name="Nolan M."/>
            <person name="Ohm R."/>
            <person name="Pangilinan J."/>
            <person name="Park H.-J."/>
            <person name="Ramirez L."/>
            <person name="Alfaro M."/>
            <person name="Sun H."/>
            <person name="Tritt A."/>
            <person name="Yoshinaga Y."/>
            <person name="Zwiers L.-H."/>
            <person name="Turgeon B."/>
            <person name="Goodwin S."/>
            <person name="Spatafora J."/>
            <person name="Crous P."/>
            <person name="Grigoriev I."/>
        </authorList>
    </citation>
    <scope>NUCLEOTIDE SEQUENCE</scope>
    <source>
        <strain evidence="2">SCOH1-5</strain>
    </source>
</reference>
<organism evidence="2 3">
    <name type="scientific">Cercospora zeae-maydis SCOH1-5</name>
    <dbReference type="NCBI Taxonomy" id="717836"/>
    <lineage>
        <taxon>Eukaryota</taxon>
        <taxon>Fungi</taxon>
        <taxon>Dikarya</taxon>
        <taxon>Ascomycota</taxon>
        <taxon>Pezizomycotina</taxon>
        <taxon>Dothideomycetes</taxon>
        <taxon>Dothideomycetidae</taxon>
        <taxon>Mycosphaerellales</taxon>
        <taxon>Mycosphaerellaceae</taxon>
        <taxon>Cercospora</taxon>
    </lineage>
</organism>
<keyword evidence="3" id="KW-1185">Reference proteome</keyword>
<evidence type="ECO:0000256" key="1">
    <source>
        <dbReference type="SAM" id="MobiDB-lite"/>
    </source>
</evidence>
<feature type="compositionally biased region" description="Basic and acidic residues" evidence="1">
    <location>
        <begin position="452"/>
        <end position="535"/>
    </location>
</feature>
<dbReference type="AlphaFoldDB" id="A0A6A6F343"/>
<sequence length="543" mass="61973">MSSSRSVQRCCLFCKASVLLRRCIPPLPLLVGRSAESRPIHTSRKPDGPREEKRRLQHNLRGSYVIRAHEEYGLNKSERFDGAKKTKPELNKHEKPRRNKEASSSSSRAPRTNTQDAHTQSTPGPRPKQKPREQWAKHLGITRRQELAFNEIKDIWERLASAKIVYGKKTPVTMPDVSGVGEVKDAKQVKEECLAAAAKVGASKVLQWLRTIRSLPKLDQLMTMSGGMWQPLAWHVEAERLMESFHNAGTLPPSPMEDWVLEVQAIPVRASRKGPFITPERMPLAHLKAALYWHESPDTAIDFVCRLPLKELVGRLCMSYEMREPCVQQDSYDRFLGLELTHWQRAVAMLWHPTNPDALTFTTLYTEMLQRKKDSKERKQTNRQPGILLEAPAFVLDIPRAEYILRLQGQEEEINKLKTLMPVSAKAINALIQRQNLFQKFRKDPRLEKLHAQSPHLEHMSHKDSVEAESLRVETKGERGMDKIEAAEEQAKKEGRVKEAESAKKPANRERRTDKTEPVETGEKAKKSARHRECSNEPGAGVV</sequence>
<proteinExistence type="predicted"/>
<feature type="region of interest" description="Disordered" evidence="1">
    <location>
        <begin position="36"/>
        <end position="62"/>
    </location>
</feature>
<dbReference type="EMBL" id="ML992701">
    <property type="protein sequence ID" value="KAF2207640.1"/>
    <property type="molecule type" value="Genomic_DNA"/>
</dbReference>
<dbReference type="OrthoDB" id="3647652at2759"/>
<feature type="region of interest" description="Disordered" evidence="1">
    <location>
        <begin position="76"/>
        <end position="133"/>
    </location>
</feature>
<protein>
    <submittedName>
        <fullName evidence="2">Uncharacterized protein</fullName>
    </submittedName>
</protein>
<evidence type="ECO:0000313" key="3">
    <source>
        <dbReference type="Proteomes" id="UP000799539"/>
    </source>
</evidence>
<feature type="region of interest" description="Disordered" evidence="1">
    <location>
        <begin position="452"/>
        <end position="543"/>
    </location>
</feature>
<feature type="compositionally biased region" description="Basic and acidic residues" evidence="1">
    <location>
        <begin position="36"/>
        <end position="54"/>
    </location>
</feature>
<gene>
    <name evidence="2" type="ORF">CERZMDRAFT_88309</name>
</gene>
<accession>A0A6A6F343</accession>
<dbReference type="Proteomes" id="UP000799539">
    <property type="component" value="Unassembled WGS sequence"/>
</dbReference>
<feature type="compositionally biased region" description="Basic and acidic residues" evidence="1">
    <location>
        <begin position="76"/>
        <end position="93"/>
    </location>
</feature>
<name>A0A6A6F343_9PEZI</name>
<evidence type="ECO:0000313" key="2">
    <source>
        <dbReference type="EMBL" id="KAF2207640.1"/>
    </source>
</evidence>